<accession>A0A0E9WKK3</accession>
<proteinExistence type="predicted"/>
<evidence type="ECO:0000313" key="1">
    <source>
        <dbReference type="EMBL" id="JAH90877.1"/>
    </source>
</evidence>
<organism evidence="1">
    <name type="scientific">Anguilla anguilla</name>
    <name type="common">European freshwater eel</name>
    <name type="synonym">Muraena anguilla</name>
    <dbReference type="NCBI Taxonomy" id="7936"/>
    <lineage>
        <taxon>Eukaryota</taxon>
        <taxon>Metazoa</taxon>
        <taxon>Chordata</taxon>
        <taxon>Craniata</taxon>
        <taxon>Vertebrata</taxon>
        <taxon>Euteleostomi</taxon>
        <taxon>Actinopterygii</taxon>
        <taxon>Neopterygii</taxon>
        <taxon>Teleostei</taxon>
        <taxon>Anguilliformes</taxon>
        <taxon>Anguillidae</taxon>
        <taxon>Anguilla</taxon>
    </lineage>
</organism>
<sequence>MIRRSVILPEWRRSSLWWTFRGSAAQAQAEEVECSSTYNQMCHP</sequence>
<dbReference type="AlphaFoldDB" id="A0A0E9WKK3"/>
<name>A0A0E9WKK3_ANGAN</name>
<reference evidence="1" key="2">
    <citation type="journal article" date="2015" name="Fish Shellfish Immunol.">
        <title>Early steps in the European eel (Anguilla anguilla)-Vibrio vulnificus interaction in the gills: Role of the RtxA13 toxin.</title>
        <authorList>
            <person name="Callol A."/>
            <person name="Pajuelo D."/>
            <person name="Ebbesson L."/>
            <person name="Teles M."/>
            <person name="MacKenzie S."/>
            <person name="Amaro C."/>
        </authorList>
    </citation>
    <scope>NUCLEOTIDE SEQUENCE</scope>
</reference>
<protein>
    <submittedName>
        <fullName evidence="1">Uncharacterized protein</fullName>
    </submittedName>
</protein>
<dbReference type="EMBL" id="GBXM01017700">
    <property type="protein sequence ID" value="JAH90877.1"/>
    <property type="molecule type" value="Transcribed_RNA"/>
</dbReference>
<reference evidence="1" key="1">
    <citation type="submission" date="2014-11" db="EMBL/GenBank/DDBJ databases">
        <authorList>
            <person name="Amaro Gonzalez C."/>
        </authorList>
    </citation>
    <scope>NUCLEOTIDE SEQUENCE</scope>
</reference>